<dbReference type="EMBL" id="HBFQ01047504">
    <property type="protein sequence ID" value="CAD8859484.1"/>
    <property type="molecule type" value="Transcribed_RNA"/>
</dbReference>
<protein>
    <recommendedName>
        <fullName evidence="2">Phosphatidylinositol-specific phospholipase C X domain-containing protein</fullName>
    </recommendedName>
</protein>
<dbReference type="GO" id="GO:0008081">
    <property type="term" value="F:phosphoric diester hydrolase activity"/>
    <property type="evidence" value="ECO:0007669"/>
    <property type="project" value="InterPro"/>
</dbReference>
<proteinExistence type="predicted"/>
<sequence length="455" mass="50250">MALDLSNWMGQLEPIMGNQTLLDLSLPGAHDTLSFDLSNTLSDGYLGIDGALSDLLHTLTPLVAGSFIRSLGQTQGLNITSLLDAGVRFVDLRIMYTGKPDTLFSRRDWYSLHGCQSQHRVITHLQHVRRWLDEHPKEILVFWVSRHGGNAMTGTDQYPATTAEERQVFFESVKEVFQNLMFDASLGPLKDTSVATMWKRGCRVVWYAADFVESTNSSKFALDAMKLDNIGPGDGASLGSLRLLRTGAATLARDKAADRFFIMSLSPNGPWCQQESAALLTYLPLRRKDIVDRCVKCLGIPGMEWCPVTLQDMGQLSNYYNQIVLDTLYNEGETNEAVGFPNAIYIDDVDTGGLIRTGVSRLNPLGPPPADGLLHPQSQVPSEHQEAGFAFSATMVGATVRRLCRRLLTRDEESICGNATQAVNAARQVAPVRRWDDVVHGRRADWPPVPSMAVV</sequence>
<dbReference type="AlphaFoldDB" id="A0A7S1FDN4"/>
<dbReference type="Gene3D" id="3.20.20.190">
    <property type="entry name" value="Phosphatidylinositol (PI) phosphodiesterase"/>
    <property type="match status" value="1"/>
</dbReference>
<dbReference type="InterPro" id="IPR017946">
    <property type="entry name" value="PLC-like_Pdiesterase_TIM-brl"/>
</dbReference>
<dbReference type="GO" id="GO:0006629">
    <property type="term" value="P:lipid metabolic process"/>
    <property type="evidence" value="ECO:0007669"/>
    <property type="project" value="InterPro"/>
</dbReference>
<organism evidence="1">
    <name type="scientific">Noctiluca scintillans</name>
    <name type="common">Sea sparkle</name>
    <name type="synonym">Red tide dinoflagellate</name>
    <dbReference type="NCBI Taxonomy" id="2966"/>
    <lineage>
        <taxon>Eukaryota</taxon>
        <taxon>Sar</taxon>
        <taxon>Alveolata</taxon>
        <taxon>Dinophyceae</taxon>
        <taxon>Noctilucales</taxon>
        <taxon>Noctilucaceae</taxon>
        <taxon>Noctiluca</taxon>
    </lineage>
</organism>
<dbReference type="PANTHER" id="PTHR13593:SF113">
    <property type="entry name" value="SI:DKEY-266F7.9"/>
    <property type="match status" value="1"/>
</dbReference>
<reference evidence="1" key="1">
    <citation type="submission" date="2021-01" db="EMBL/GenBank/DDBJ databases">
        <authorList>
            <person name="Corre E."/>
            <person name="Pelletier E."/>
            <person name="Niang G."/>
            <person name="Scheremetjew M."/>
            <person name="Finn R."/>
            <person name="Kale V."/>
            <person name="Holt S."/>
            <person name="Cochrane G."/>
            <person name="Meng A."/>
            <person name="Brown T."/>
            <person name="Cohen L."/>
        </authorList>
    </citation>
    <scope>NUCLEOTIDE SEQUENCE</scope>
</reference>
<dbReference type="PANTHER" id="PTHR13593">
    <property type="match status" value="1"/>
</dbReference>
<dbReference type="SUPFAM" id="SSF51695">
    <property type="entry name" value="PLC-like phosphodiesterases"/>
    <property type="match status" value="1"/>
</dbReference>
<dbReference type="InterPro" id="IPR051057">
    <property type="entry name" value="PI-PLC_domain"/>
</dbReference>
<name>A0A7S1FDN4_NOCSC</name>
<evidence type="ECO:0008006" key="2">
    <source>
        <dbReference type="Google" id="ProtNLM"/>
    </source>
</evidence>
<evidence type="ECO:0000313" key="1">
    <source>
        <dbReference type="EMBL" id="CAD8859484.1"/>
    </source>
</evidence>
<gene>
    <name evidence="1" type="ORF">NSCI0253_LOCUS33838</name>
</gene>
<accession>A0A7S1FDN4</accession>